<dbReference type="Proteomes" id="UP000261212">
    <property type="component" value="Unassembled WGS sequence"/>
</dbReference>
<sequence length="91" mass="9845">MKIIVAASMKDAKFAKFEDLIQKNCGKDVEVVKCNVITDNIEELIASENPAAIVKVGVKVPDTDIPVIDGLALNYPQMGAKKLFDAINALK</sequence>
<dbReference type="GeneID" id="98000565"/>
<accession>A0A3E3E0R9</accession>
<organism evidence="1 2">
    <name type="scientific">Anaerofustis stercorihominis</name>
    <dbReference type="NCBI Taxonomy" id="214853"/>
    <lineage>
        <taxon>Bacteria</taxon>
        <taxon>Bacillati</taxon>
        <taxon>Bacillota</taxon>
        <taxon>Clostridia</taxon>
        <taxon>Eubacteriales</taxon>
        <taxon>Eubacteriaceae</taxon>
        <taxon>Anaerofustis</taxon>
    </lineage>
</organism>
<protein>
    <submittedName>
        <fullName evidence="1">Uncharacterized protein</fullName>
    </submittedName>
</protein>
<dbReference type="EMBL" id="QUSM01000002">
    <property type="protein sequence ID" value="RGD75142.1"/>
    <property type="molecule type" value="Genomic_DNA"/>
</dbReference>
<reference evidence="1 2" key="1">
    <citation type="submission" date="2018-08" db="EMBL/GenBank/DDBJ databases">
        <title>A genome reference for cultivated species of the human gut microbiota.</title>
        <authorList>
            <person name="Zou Y."/>
            <person name="Xue W."/>
            <person name="Luo G."/>
        </authorList>
    </citation>
    <scope>NUCLEOTIDE SEQUENCE [LARGE SCALE GENOMIC DNA]</scope>
    <source>
        <strain evidence="1 2">AM25-6</strain>
    </source>
</reference>
<evidence type="ECO:0000313" key="2">
    <source>
        <dbReference type="Proteomes" id="UP000261212"/>
    </source>
</evidence>
<dbReference type="AlphaFoldDB" id="A0A3E3E0R9"/>
<comment type="caution">
    <text evidence="1">The sequence shown here is derived from an EMBL/GenBank/DDBJ whole genome shotgun (WGS) entry which is preliminary data.</text>
</comment>
<name>A0A3E3E0R9_9FIRM</name>
<gene>
    <name evidence="1" type="ORF">DW687_02125</name>
</gene>
<evidence type="ECO:0000313" key="1">
    <source>
        <dbReference type="EMBL" id="RGD75142.1"/>
    </source>
</evidence>
<proteinExistence type="predicted"/>
<dbReference type="RefSeq" id="WP_007050250.1">
    <property type="nucleotide sequence ID" value="NZ_CABKNJ010000001.1"/>
</dbReference>